<evidence type="ECO:0000256" key="1">
    <source>
        <dbReference type="SAM" id="MobiDB-lite"/>
    </source>
</evidence>
<organism evidence="4 5">
    <name type="scientific">Geodia barretti</name>
    <name type="common">Barrett's horny sponge</name>
    <dbReference type="NCBI Taxonomy" id="519541"/>
    <lineage>
        <taxon>Eukaryota</taxon>
        <taxon>Metazoa</taxon>
        <taxon>Porifera</taxon>
        <taxon>Demospongiae</taxon>
        <taxon>Heteroscleromorpha</taxon>
        <taxon>Tetractinellida</taxon>
        <taxon>Astrophorina</taxon>
        <taxon>Geodiidae</taxon>
        <taxon>Geodia</taxon>
    </lineage>
</organism>
<dbReference type="InterPro" id="IPR011009">
    <property type="entry name" value="Kinase-like_dom_sf"/>
</dbReference>
<proteinExistence type="predicted"/>
<dbReference type="Proteomes" id="UP001174909">
    <property type="component" value="Unassembled WGS sequence"/>
</dbReference>
<evidence type="ECO:0000256" key="2">
    <source>
        <dbReference type="SAM" id="Phobius"/>
    </source>
</evidence>
<feature type="transmembrane region" description="Helical" evidence="2">
    <location>
        <begin position="316"/>
        <end position="341"/>
    </location>
</feature>
<feature type="compositionally biased region" description="Basic and acidic residues" evidence="1">
    <location>
        <begin position="115"/>
        <end position="129"/>
    </location>
</feature>
<gene>
    <name evidence="4" type="ORF">GBAR_LOCUS8601</name>
</gene>
<dbReference type="PANTHER" id="PTHR24416:SF539">
    <property type="entry name" value="RECEPTOR PROTEIN-TYROSINE KINASE"/>
    <property type="match status" value="1"/>
</dbReference>
<name>A0AA35RM48_GEOBA</name>
<dbReference type="SUPFAM" id="SSF56112">
    <property type="entry name" value="Protein kinase-like (PK-like)"/>
    <property type="match status" value="1"/>
</dbReference>
<keyword evidence="4" id="KW-0418">Kinase</keyword>
<dbReference type="GO" id="GO:0004714">
    <property type="term" value="F:transmembrane receptor protein tyrosine kinase activity"/>
    <property type="evidence" value="ECO:0007669"/>
    <property type="project" value="TreeGrafter"/>
</dbReference>
<keyword evidence="2" id="KW-1133">Transmembrane helix</keyword>
<evidence type="ECO:0000313" key="4">
    <source>
        <dbReference type="EMBL" id="CAI8013612.1"/>
    </source>
</evidence>
<accession>A0AA35RM48</accession>
<feature type="region of interest" description="Disordered" evidence="1">
    <location>
        <begin position="108"/>
        <end position="129"/>
    </location>
</feature>
<sequence>MARDLMDDTYYLSKGGKIPVKWTAPEALLYKKYSAASDVWSYAMVLYEIWNPEPHLRPTFDKVFRSLRAPQDELLYWTPEDVAGGRHLLRSSSSSSSHSFSDLQNNVDNLPSPFGDRRNDGPGSEAPDRDRFQAIVPAYTFQCSGRVTEWGACVQPGGISSCQYYIQFQVWRPSGSGCYSLVGFNRPVGSDGEDGFLSPPEGNSNPLHRCVVLSVTEEDQQIEVQSGDVVGYYVDYFRNGDDREDGGIQWILGGNNVVVYYKYDLPRGDVKSHYALGGPNPTSCGFPISGDSNSYSLSSFTSAAPIISLSIGASSIVGTIAGVASLLLVSMVSTVVILLCVRQRRRKRPQLTDNVAYNIHDHDVKTDTNEAYGTVDNDVVATTNPAYGTTSGSGERDIPTATNEAYISTTSGEIRKSERPIDASTNVAYVSTTISTADNPAYGPVEDNRTTSTLVYDYVAT</sequence>
<evidence type="ECO:0000259" key="3">
    <source>
        <dbReference type="Pfam" id="PF07714"/>
    </source>
</evidence>
<dbReference type="AlphaFoldDB" id="A0AA35RM48"/>
<comment type="caution">
    <text evidence="4">The sequence shown here is derived from an EMBL/GenBank/DDBJ whole genome shotgun (WGS) entry which is preliminary data.</text>
</comment>
<dbReference type="GO" id="GO:0043235">
    <property type="term" value="C:receptor complex"/>
    <property type="evidence" value="ECO:0007669"/>
    <property type="project" value="TreeGrafter"/>
</dbReference>
<keyword evidence="2" id="KW-0472">Membrane</keyword>
<keyword evidence="5" id="KW-1185">Reference proteome</keyword>
<dbReference type="InterPro" id="IPR001245">
    <property type="entry name" value="Ser-Thr/Tyr_kinase_cat_dom"/>
</dbReference>
<protein>
    <submittedName>
        <fullName evidence="4">Tyrosine-protein kinase Src64B</fullName>
    </submittedName>
</protein>
<dbReference type="EMBL" id="CASHTH010001278">
    <property type="protein sequence ID" value="CAI8013612.1"/>
    <property type="molecule type" value="Genomic_DNA"/>
</dbReference>
<feature type="domain" description="Serine-threonine/tyrosine-protein kinase catalytic" evidence="3">
    <location>
        <begin position="1"/>
        <end position="51"/>
    </location>
</feature>
<keyword evidence="2" id="KW-0812">Transmembrane</keyword>
<dbReference type="GO" id="GO:0005886">
    <property type="term" value="C:plasma membrane"/>
    <property type="evidence" value="ECO:0007669"/>
    <property type="project" value="TreeGrafter"/>
</dbReference>
<reference evidence="4" key="1">
    <citation type="submission" date="2023-03" db="EMBL/GenBank/DDBJ databases">
        <authorList>
            <person name="Steffen K."/>
            <person name="Cardenas P."/>
        </authorList>
    </citation>
    <scope>NUCLEOTIDE SEQUENCE</scope>
</reference>
<dbReference type="PANTHER" id="PTHR24416">
    <property type="entry name" value="TYROSINE-PROTEIN KINASE RECEPTOR"/>
    <property type="match status" value="1"/>
</dbReference>
<dbReference type="GO" id="GO:0007169">
    <property type="term" value="P:cell surface receptor protein tyrosine kinase signaling pathway"/>
    <property type="evidence" value="ECO:0007669"/>
    <property type="project" value="TreeGrafter"/>
</dbReference>
<evidence type="ECO:0000313" key="5">
    <source>
        <dbReference type="Proteomes" id="UP001174909"/>
    </source>
</evidence>
<keyword evidence="4" id="KW-0808">Transferase</keyword>
<dbReference type="Pfam" id="PF07714">
    <property type="entry name" value="PK_Tyr_Ser-Thr"/>
    <property type="match status" value="1"/>
</dbReference>
<dbReference type="Gene3D" id="1.10.510.10">
    <property type="entry name" value="Transferase(Phosphotransferase) domain 1"/>
    <property type="match status" value="1"/>
</dbReference>
<dbReference type="InterPro" id="IPR050122">
    <property type="entry name" value="RTK"/>
</dbReference>